<gene>
    <name evidence="1" type="ORF">SDC9_128832</name>
</gene>
<dbReference type="AlphaFoldDB" id="A0A645CY45"/>
<organism evidence="1">
    <name type="scientific">bioreactor metagenome</name>
    <dbReference type="NCBI Taxonomy" id="1076179"/>
    <lineage>
        <taxon>unclassified sequences</taxon>
        <taxon>metagenomes</taxon>
        <taxon>ecological metagenomes</taxon>
    </lineage>
</organism>
<comment type="caution">
    <text evidence="1">The sequence shown here is derived from an EMBL/GenBank/DDBJ whole genome shotgun (WGS) entry which is preliminary data.</text>
</comment>
<dbReference type="EMBL" id="VSSQ01031031">
    <property type="protein sequence ID" value="MPM81775.1"/>
    <property type="molecule type" value="Genomic_DNA"/>
</dbReference>
<protein>
    <submittedName>
        <fullName evidence="1">Uncharacterized protein</fullName>
    </submittedName>
</protein>
<evidence type="ECO:0000313" key="1">
    <source>
        <dbReference type="EMBL" id="MPM81775.1"/>
    </source>
</evidence>
<accession>A0A645CY45</accession>
<reference evidence="1" key="1">
    <citation type="submission" date="2019-08" db="EMBL/GenBank/DDBJ databases">
        <authorList>
            <person name="Kucharzyk K."/>
            <person name="Murdoch R.W."/>
            <person name="Higgins S."/>
            <person name="Loffler F."/>
        </authorList>
    </citation>
    <scope>NUCLEOTIDE SEQUENCE</scope>
</reference>
<proteinExistence type="predicted"/>
<sequence>MVPVNSLLVTGLFVPMAQVSLMPQPSIMVLPVTCCHWRAVPSEAAMPPACETHRGEKSSLRNCAFCSSALNSVFTAGSMWKGRFFSTSTNFGMSRGLGISVRLDPWRMASRHSVSAKMWYSGSAAMLLALLRSPILASAGVNHASACNVAAMMLRCVSTAPLDSPVVPPVYMISRSSAVRPQGASKRSAPAATMAS</sequence>
<name>A0A645CY45_9ZZZZ</name>